<dbReference type="InterPro" id="IPR003742">
    <property type="entry name" value="RlmH-like"/>
</dbReference>
<name>A0A9X1VAT7_9BACL</name>
<evidence type="ECO:0000256" key="2">
    <source>
        <dbReference type="ARBA" id="ARBA00022603"/>
    </source>
</evidence>
<proteinExistence type="inferred from homology"/>
<reference evidence="7" key="1">
    <citation type="submission" date="2022-03" db="EMBL/GenBank/DDBJ databases">
        <title>Draft Genome Sequence of Firmicute Strain S0AB, a Heterotrophic Iron/Sulfur-Oxidizing Extreme Acidophile.</title>
        <authorList>
            <person name="Vergara E."/>
            <person name="Pakostova E."/>
            <person name="Johnson D.B."/>
            <person name="Holmes D.S."/>
        </authorList>
    </citation>
    <scope>NUCLEOTIDE SEQUENCE</scope>
    <source>
        <strain evidence="7">S0AB</strain>
    </source>
</reference>
<evidence type="ECO:0000256" key="6">
    <source>
        <dbReference type="HAMAP-Rule" id="MF_00658"/>
    </source>
</evidence>
<keyword evidence="1 6" id="KW-0698">rRNA processing</keyword>
<evidence type="ECO:0000256" key="5">
    <source>
        <dbReference type="ARBA" id="ARBA00038303"/>
    </source>
</evidence>
<dbReference type="NCBIfam" id="NF000985">
    <property type="entry name" value="PRK00103.1-3"/>
    <property type="match status" value="1"/>
</dbReference>
<evidence type="ECO:0000256" key="4">
    <source>
        <dbReference type="ARBA" id="ARBA00022691"/>
    </source>
</evidence>
<keyword evidence="8" id="KW-1185">Reference proteome</keyword>
<dbReference type="PANTHER" id="PTHR33603:SF1">
    <property type="entry name" value="RIBOSOMAL RNA LARGE SUBUNIT METHYLTRANSFERASE H"/>
    <property type="match status" value="1"/>
</dbReference>
<feature type="binding site" evidence="6">
    <location>
        <position position="71"/>
    </location>
    <ligand>
        <name>S-adenosyl-L-methionine</name>
        <dbReference type="ChEBI" id="CHEBI:59789"/>
    </ligand>
</feature>
<dbReference type="GO" id="GO:0070038">
    <property type="term" value="F:rRNA (pseudouridine-N3-)-methyltransferase activity"/>
    <property type="evidence" value="ECO:0007669"/>
    <property type="project" value="UniProtKB-UniRule"/>
</dbReference>
<comment type="subcellular location">
    <subcellularLocation>
        <location evidence="6">Cytoplasm</location>
    </subcellularLocation>
</comment>
<dbReference type="Proteomes" id="UP001139263">
    <property type="component" value="Unassembled WGS sequence"/>
</dbReference>
<dbReference type="CDD" id="cd18081">
    <property type="entry name" value="RlmH-like"/>
    <property type="match status" value="1"/>
</dbReference>
<feature type="binding site" evidence="6">
    <location>
        <begin position="122"/>
        <end position="127"/>
    </location>
    <ligand>
        <name>S-adenosyl-L-methionine</name>
        <dbReference type="ChEBI" id="CHEBI:59789"/>
    </ligand>
</feature>
<feature type="binding site" evidence="6">
    <location>
        <position position="103"/>
    </location>
    <ligand>
        <name>S-adenosyl-L-methionine</name>
        <dbReference type="ChEBI" id="CHEBI:59789"/>
    </ligand>
</feature>
<dbReference type="AlphaFoldDB" id="A0A9X1VAT7"/>
<keyword evidence="2 6" id="KW-0489">Methyltransferase</keyword>
<gene>
    <name evidence="6 7" type="primary">rlmH</name>
    <name evidence="7" type="ORF">MM817_01590</name>
</gene>
<dbReference type="Pfam" id="PF02590">
    <property type="entry name" value="SPOUT_MTase"/>
    <property type="match status" value="1"/>
</dbReference>
<comment type="subunit">
    <text evidence="6">Homodimer.</text>
</comment>
<organism evidence="7 8">
    <name type="scientific">Sulfoacidibacillus ferrooxidans</name>
    <dbReference type="NCBI Taxonomy" id="2005001"/>
    <lineage>
        <taxon>Bacteria</taxon>
        <taxon>Bacillati</taxon>
        <taxon>Bacillota</taxon>
        <taxon>Bacilli</taxon>
        <taxon>Bacillales</taxon>
        <taxon>Alicyclobacillaceae</taxon>
        <taxon>Sulfoacidibacillus</taxon>
    </lineage>
</organism>
<evidence type="ECO:0000256" key="1">
    <source>
        <dbReference type="ARBA" id="ARBA00022552"/>
    </source>
</evidence>
<keyword evidence="6" id="KW-0963">Cytoplasm</keyword>
<sequence>MQIVVIAVGKLKEKYWKEAQAEYLKRLLSYASLSMIEVADEADDIDPSRIQQIEGLRILSKLKERDYVIALDVRGDTYSSEQFADQLQSVFSHGHGRYVFLIGGSHGFSTAVLERSQMKFSMSKLTFPHQMARIILLEQIYRSFRISSGSPYHK</sequence>
<dbReference type="InterPro" id="IPR029028">
    <property type="entry name" value="Alpha/beta_knot_MTases"/>
</dbReference>
<comment type="caution">
    <text evidence="7">The sequence shown here is derived from an EMBL/GenBank/DDBJ whole genome shotgun (WGS) entry which is preliminary data.</text>
</comment>
<dbReference type="InterPro" id="IPR029026">
    <property type="entry name" value="tRNA_m1G_MTases_N"/>
</dbReference>
<evidence type="ECO:0000313" key="7">
    <source>
        <dbReference type="EMBL" id="MCI0183313.1"/>
    </source>
</evidence>
<dbReference type="EMBL" id="JALBUF010000004">
    <property type="protein sequence ID" value="MCI0183313.1"/>
    <property type="molecule type" value="Genomic_DNA"/>
</dbReference>
<dbReference type="GO" id="GO:0005737">
    <property type="term" value="C:cytoplasm"/>
    <property type="evidence" value="ECO:0007669"/>
    <property type="project" value="UniProtKB-SubCell"/>
</dbReference>
<keyword evidence="4 6" id="KW-0949">S-adenosyl-L-methionine</keyword>
<protein>
    <recommendedName>
        <fullName evidence="6">Ribosomal RNA large subunit methyltransferase H</fullName>
        <ecNumber evidence="6">2.1.1.177</ecNumber>
    </recommendedName>
    <alternativeName>
        <fullName evidence="6">23S rRNA (pseudouridine1915-N3)-methyltransferase</fullName>
    </alternativeName>
    <alternativeName>
        <fullName evidence="6">23S rRNA m3Psi1915 methyltransferase</fullName>
    </alternativeName>
    <alternativeName>
        <fullName evidence="6">rRNA (pseudouridine-N3-)-methyltransferase RlmH</fullName>
    </alternativeName>
</protein>
<dbReference type="Gene3D" id="3.40.1280.10">
    <property type="match status" value="1"/>
</dbReference>
<accession>A0A9X1VAT7</accession>
<dbReference type="PIRSF" id="PIRSF004505">
    <property type="entry name" value="MT_bac"/>
    <property type="match status" value="1"/>
</dbReference>
<dbReference type="SUPFAM" id="SSF75217">
    <property type="entry name" value="alpha/beta knot"/>
    <property type="match status" value="1"/>
</dbReference>
<evidence type="ECO:0000256" key="3">
    <source>
        <dbReference type="ARBA" id="ARBA00022679"/>
    </source>
</evidence>
<evidence type="ECO:0000313" key="8">
    <source>
        <dbReference type="Proteomes" id="UP001139263"/>
    </source>
</evidence>
<dbReference type="HAMAP" id="MF_00658">
    <property type="entry name" value="23SrRNA_methyltr_H"/>
    <property type="match status" value="1"/>
</dbReference>
<dbReference type="EC" id="2.1.1.177" evidence="6"/>
<dbReference type="PANTHER" id="PTHR33603">
    <property type="entry name" value="METHYLTRANSFERASE"/>
    <property type="match status" value="1"/>
</dbReference>
<keyword evidence="3 6" id="KW-0808">Transferase</keyword>
<comment type="similarity">
    <text evidence="5 6">Belongs to the RNA methyltransferase RlmH family.</text>
</comment>
<comment type="function">
    <text evidence="6">Specifically methylates the pseudouridine at position 1915 (m3Psi1915) in 23S rRNA.</text>
</comment>
<comment type="catalytic activity">
    <reaction evidence="6">
        <text>pseudouridine(1915) in 23S rRNA + S-adenosyl-L-methionine = N(3)-methylpseudouridine(1915) in 23S rRNA + S-adenosyl-L-homocysteine + H(+)</text>
        <dbReference type="Rhea" id="RHEA:42752"/>
        <dbReference type="Rhea" id="RHEA-COMP:10221"/>
        <dbReference type="Rhea" id="RHEA-COMP:10222"/>
        <dbReference type="ChEBI" id="CHEBI:15378"/>
        <dbReference type="ChEBI" id="CHEBI:57856"/>
        <dbReference type="ChEBI" id="CHEBI:59789"/>
        <dbReference type="ChEBI" id="CHEBI:65314"/>
        <dbReference type="ChEBI" id="CHEBI:74486"/>
        <dbReference type="EC" id="2.1.1.177"/>
    </reaction>
</comment>
<dbReference type="RefSeq" id="WP_241713440.1">
    <property type="nucleotide sequence ID" value="NZ_JALBUF010000004.1"/>
</dbReference>